<reference evidence="1" key="1">
    <citation type="submission" date="2015-07" db="EMBL/GenBank/DDBJ databases">
        <title>MeaNS - Measles Nucleotide Surveillance Program.</title>
        <authorList>
            <person name="Tran T."/>
            <person name="Druce J."/>
        </authorList>
    </citation>
    <scope>NUCLEOTIDE SEQUENCE</scope>
    <source>
        <strain evidence="1">UCB-OBI-ISO-001</strain>
        <tissue evidence="1">Gonad</tissue>
    </source>
</reference>
<evidence type="ECO:0000313" key="1">
    <source>
        <dbReference type="EMBL" id="KOF88534.1"/>
    </source>
</evidence>
<proteinExistence type="predicted"/>
<accession>A0A0L8HHC0</accession>
<organism evidence="1">
    <name type="scientific">Octopus bimaculoides</name>
    <name type="common">California two-spotted octopus</name>
    <dbReference type="NCBI Taxonomy" id="37653"/>
    <lineage>
        <taxon>Eukaryota</taxon>
        <taxon>Metazoa</taxon>
        <taxon>Spiralia</taxon>
        <taxon>Lophotrochozoa</taxon>
        <taxon>Mollusca</taxon>
        <taxon>Cephalopoda</taxon>
        <taxon>Coleoidea</taxon>
        <taxon>Octopodiformes</taxon>
        <taxon>Octopoda</taxon>
        <taxon>Incirrata</taxon>
        <taxon>Octopodidae</taxon>
        <taxon>Octopus</taxon>
    </lineage>
</organism>
<dbReference type="EMBL" id="KQ418170">
    <property type="protein sequence ID" value="KOF88534.1"/>
    <property type="molecule type" value="Genomic_DNA"/>
</dbReference>
<protein>
    <submittedName>
        <fullName evidence="1">Uncharacterized protein</fullName>
    </submittedName>
</protein>
<gene>
    <name evidence="1" type="ORF">OCBIM_22014723mg</name>
</gene>
<dbReference type="AlphaFoldDB" id="A0A0L8HHC0"/>
<sequence length="73" mass="8679">MSDMTSTTSVSKLHQSMFLWQLKTHCWGLHRSPCHHLTSKQQLLMLFLDHICVLKGTKSFFFFLFDIIFFKKV</sequence>
<name>A0A0L8HHC0_OCTBM</name>